<dbReference type="RefSeq" id="WP_115551291.1">
    <property type="nucleotide sequence ID" value="NZ_CAOOSM010000001.1"/>
</dbReference>
<comment type="caution">
    <text evidence="2">The sequence shown here is derived from an EMBL/GenBank/DDBJ whole genome shotgun (WGS) entry which is preliminary data.</text>
</comment>
<dbReference type="SUPFAM" id="SSF53254">
    <property type="entry name" value="Phosphoglycerate mutase-like"/>
    <property type="match status" value="1"/>
</dbReference>
<dbReference type="PANTHER" id="PTHR20935:SF1">
    <property type="entry name" value="SLL1549 PROTEIN"/>
    <property type="match status" value="1"/>
</dbReference>
<dbReference type="Pfam" id="PF00300">
    <property type="entry name" value="His_Phos_1"/>
    <property type="match status" value="1"/>
</dbReference>
<protein>
    <submittedName>
        <fullName evidence="2">Phosphohistidine phosphatase</fullName>
    </submittedName>
</protein>
<dbReference type="InterPro" id="IPR051021">
    <property type="entry name" value="Mito_Ser/Thr_phosphatase"/>
</dbReference>
<accession>A0A3D8IFD8</accession>
<dbReference type="AlphaFoldDB" id="A0A3D8IFD8"/>
<keyword evidence="3" id="KW-1185">Reference proteome</keyword>
<dbReference type="EMBL" id="NXLS01000003">
    <property type="protein sequence ID" value="RDU63261.1"/>
    <property type="molecule type" value="Genomic_DNA"/>
</dbReference>
<sequence>MRLILVRHAKAENREKWVGEDDMKRPLTKKGVKQAKKIAKYIAKKYPDVDAIVSSLALRACDTAKYIAKKQSHSTFFLNPNINPEEGLQGFLGHKDEIEEDWQTLVVVGHEPSISEFVRFICAKGTLNLYVGKGCVVELERESENDWLLVGLHNF</sequence>
<dbReference type="OrthoDB" id="9810154at2"/>
<proteinExistence type="predicted"/>
<evidence type="ECO:0000256" key="1">
    <source>
        <dbReference type="ARBA" id="ARBA00022801"/>
    </source>
</evidence>
<organism evidence="2 3">
    <name type="scientific">Helicobacter ganmani</name>
    <dbReference type="NCBI Taxonomy" id="60246"/>
    <lineage>
        <taxon>Bacteria</taxon>
        <taxon>Pseudomonadati</taxon>
        <taxon>Campylobacterota</taxon>
        <taxon>Epsilonproteobacteria</taxon>
        <taxon>Campylobacterales</taxon>
        <taxon>Helicobacteraceae</taxon>
        <taxon>Helicobacter</taxon>
    </lineage>
</organism>
<evidence type="ECO:0000313" key="2">
    <source>
        <dbReference type="EMBL" id="RDU63261.1"/>
    </source>
</evidence>
<name>A0A3D8IFD8_9HELI</name>
<dbReference type="GeneID" id="82535402"/>
<keyword evidence="1" id="KW-0378">Hydrolase</keyword>
<dbReference type="PANTHER" id="PTHR20935">
    <property type="entry name" value="PHOSPHOGLYCERATE MUTASE-RELATED"/>
    <property type="match status" value="1"/>
</dbReference>
<gene>
    <name evidence="2" type="ORF">CQA43_03780</name>
</gene>
<dbReference type="GO" id="GO:0016787">
    <property type="term" value="F:hydrolase activity"/>
    <property type="evidence" value="ECO:0007669"/>
    <property type="project" value="UniProtKB-KW"/>
</dbReference>
<dbReference type="SMART" id="SM00855">
    <property type="entry name" value="PGAM"/>
    <property type="match status" value="1"/>
</dbReference>
<dbReference type="InterPro" id="IPR013078">
    <property type="entry name" value="His_Pase_superF_clade-1"/>
</dbReference>
<dbReference type="CDD" id="cd07067">
    <property type="entry name" value="HP_PGM_like"/>
    <property type="match status" value="1"/>
</dbReference>
<dbReference type="InterPro" id="IPR029033">
    <property type="entry name" value="His_PPase_superfam"/>
</dbReference>
<dbReference type="Proteomes" id="UP000256650">
    <property type="component" value="Unassembled WGS sequence"/>
</dbReference>
<evidence type="ECO:0000313" key="3">
    <source>
        <dbReference type="Proteomes" id="UP000256650"/>
    </source>
</evidence>
<reference evidence="2 3" key="1">
    <citation type="submission" date="2018-04" db="EMBL/GenBank/DDBJ databases">
        <title>Novel Campyloabacter and Helicobacter Species and Strains.</title>
        <authorList>
            <person name="Mannion A.J."/>
            <person name="Shen Z."/>
            <person name="Fox J.G."/>
        </authorList>
    </citation>
    <scope>NUCLEOTIDE SEQUENCE [LARGE SCALE GENOMIC DNA]</scope>
    <source>
        <strain evidence="2 3">MIT 99-5101</strain>
    </source>
</reference>
<dbReference type="Gene3D" id="3.40.50.1240">
    <property type="entry name" value="Phosphoglycerate mutase-like"/>
    <property type="match status" value="1"/>
</dbReference>